<dbReference type="PANTHER" id="PTHR35894:SF1">
    <property type="entry name" value="PHOSPHORIBULOKINASE _ URIDINE KINASE FAMILY"/>
    <property type="match status" value="1"/>
</dbReference>
<gene>
    <name evidence="4" type="ORF">DGMP_22440</name>
</gene>
<dbReference type="KEGG" id="dbk:DGMP_22440"/>
<evidence type="ECO:0000256" key="2">
    <source>
        <dbReference type="SAM" id="Phobius"/>
    </source>
</evidence>
<sequence>MYLEFYHLNRAPFQICNDPESLWEGRNYTCSRDIINYCLMNPGKTGLITGDTGTGKSYTVHAILKSMDRNISTAIISNIDFSVEDFYNQVRYAFQLPSQMGNRHEIIKFFHKRATENLKTLLILDEVQLLSRELTTEIIQLAEMQNTDPFRLSICLVGQPGNSAIEESADIRYHFVPLSLDKTTRYLRHRLQVAGATREIFTRDAISAIYRFSRGYPVMINALCDLALYFGCGEQKIIIDEAVIQQTIRKFHFTEKQKNSAPRNTRNVILSKKKAPLSRKKPTPDTAEKNQKTKHFFFKFCIVTLLLLLLVEGGYMYYKTNPRLADDPSTRLNTTETPSPVNDIKSPLAPAHQNSDYDAIGYPSENRLEKNTVVVTAASSFPADSILENDRKKSEPKQINSLNLGTKASETDAVAANETPFSKIQPASTDPVNPIVPIPETKAKPQSGSIPVPRSDPKLNLVLKQKRNIKKKKIQTEKTANTLPEKIAEKRMNRTAFTHRRPVFAPNPSPPKRIKKHPPPLKNSLSTHKKHQKSSQTLWI</sequence>
<evidence type="ECO:0000259" key="3">
    <source>
        <dbReference type="SMART" id="SM00382"/>
    </source>
</evidence>
<keyword evidence="2" id="KW-0812">Transmembrane</keyword>
<feature type="compositionally biased region" description="Polar residues" evidence="1">
    <location>
        <begin position="330"/>
        <end position="340"/>
    </location>
</feature>
<name>A0A8D5JRZ6_9BACT</name>
<accession>A0A8D5JRZ6</accession>
<feature type="transmembrane region" description="Helical" evidence="2">
    <location>
        <begin position="296"/>
        <end position="318"/>
    </location>
</feature>
<dbReference type="Proteomes" id="UP000826725">
    <property type="component" value="Chromosome"/>
</dbReference>
<proteinExistence type="predicted"/>
<feature type="domain" description="AAA+ ATPase" evidence="3">
    <location>
        <begin position="42"/>
        <end position="181"/>
    </location>
</feature>
<keyword evidence="2" id="KW-1133">Transmembrane helix</keyword>
<feature type="region of interest" description="Disordered" evidence="1">
    <location>
        <begin position="325"/>
        <end position="355"/>
    </location>
</feature>
<feature type="region of interest" description="Disordered" evidence="1">
    <location>
        <begin position="255"/>
        <end position="288"/>
    </location>
</feature>
<feature type="compositionally biased region" description="Basic residues" evidence="1">
    <location>
        <begin position="271"/>
        <end position="281"/>
    </location>
</feature>
<feature type="region of interest" description="Disordered" evidence="1">
    <location>
        <begin position="493"/>
        <end position="540"/>
    </location>
</feature>
<evidence type="ECO:0000313" key="5">
    <source>
        <dbReference type="Proteomes" id="UP000826725"/>
    </source>
</evidence>
<protein>
    <recommendedName>
        <fullName evidence="3">AAA+ ATPase domain-containing protein</fullName>
    </recommendedName>
</protein>
<dbReference type="AlphaFoldDB" id="A0A8D5JRZ6"/>
<organism evidence="4 5">
    <name type="scientific">Desulfomarina profundi</name>
    <dbReference type="NCBI Taxonomy" id="2772557"/>
    <lineage>
        <taxon>Bacteria</taxon>
        <taxon>Pseudomonadati</taxon>
        <taxon>Thermodesulfobacteriota</taxon>
        <taxon>Desulfobulbia</taxon>
        <taxon>Desulfobulbales</taxon>
        <taxon>Desulfobulbaceae</taxon>
        <taxon>Desulfomarina</taxon>
    </lineage>
</organism>
<dbReference type="PANTHER" id="PTHR35894">
    <property type="entry name" value="GENERAL SECRETION PATHWAY PROTEIN A-RELATED"/>
    <property type="match status" value="1"/>
</dbReference>
<dbReference type="InterPro" id="IPR049945">
    <property type="entry name" value="AAA_22"/>
</dbReference>
<evidence type="ECO:0000256" key="1">
    <source>
        <dbReference type="SAM" id="MobiDB-lite"/>
    </source>
</evidence>
<dbReference type="Pfam" id="PF13401">
    <property type="entry name" value="AAA_22"/>
    <property type="match status" value="1"/>
</dbReference>
<dbReference type="InterPro" id="IPR003593">
    <property type="entry name" value="AAA+_ATPase"/>
</dbReference>
<dbReference type="RefSeq" id="WP_228853988.1">
    <property type="nucleotide sequence ID" value="NZ_AP024086.1"/>
</dbReference>
<reference evidence="4" key="1">
    <citation type="submission" date="2020-09" db="EMBL/GenBank/DDBJ databases">
        <title>Desulfogranum mesoprofundum gen. nov., sp. nov., a novel mesophilic, sulfate-reducing chemolithoautotroph isolated from a deep-sea hydrothermal vent chimney in the Suiyo Seamount.</title>
        <authorList>
            <person name="Hashimoto Y."/>
            <person name="Nakagawa S."/>
        </authorList>
    </citation>
    <scope>NUCLEOTIDE SEQUENCE</scope>
    <source>
        <strain evidence="4">KT2</strain>
    </source>
</reference>
<dbReference type="EMBL" id="AP024086">
    <property type="protein sequence ID" value="BCL61551.1"/>
    <property type="molecule type" value="Genomic_DNA"/>
</dbReference>
<keyword evidence="2" id="KW-0472">Membrane</keyword>
<evidence type="ECO:0000313" key="4">
    <source>
        <dbReference type="EMBL" id="BCL61551.1"/>
    </source>
</evidence>
<dbReference type="SMART" id="SM00382">
    <property type="entry name" value="AAA"/>
    <property type="match status" value="1"/>
</dbReference>
<feature type="compositionally biased region" description="Polar residues" evidence="1">
    <location>
        <begin position="259"/>
        <end position="268"/>
    </location>
</feature>
<dbReference type="GO" id="GO:0016887">
    <property type="term" value="F:ATP hydrolysis activity"/>
    <property type="evidence" value="ECO:0007669"/>
    <property type="project" value="InterPro"/>
</dbReference>
<keyword evidence="5" id="KW-1185">Reference proteome</keyword>
<dbReference type="CDD" id="cd00009">
    <property type="entry name" value="AAA"/>
    <property type="match status" value="1"/>
</dbReference>
<dbReference type="InterPro" id="IPR052026">
    <property type="entry name" value="ExeA_AAA_ATPase_DNA-bind"/>
</dbReference>